<evidence type="ECO:0000313" key="1">
    <source>
        <dbReference type="EMBL" id="MBB5780592.1"/>
    </source>
</evidence>
<sequence>MGTLVSYQLKDSVATITMDDGKVNAVSVQLLTELGAALDRAAADSAVVLLEGREGVFSAGFDLKVLAAGGEGALALVRGGFELAERLLSFPTPVVAACTGHAVAMGAFLLLSADYRVGAAGPYRLVANEVALGITMPYAAVEILRQRLTPACFTRAVLLAEPFSPDDGVAAGFLDRVVEPARVPDVARETAEALTALNMRAHAATKARARRQTLSAIRAGIAEELGPGASWPPA</sequence>
<dbReference type="GO" id="GO:0006635">
    <property type="term" value="P:fatty acid beta-oxidation"/>
    <property type="evidence" value="ECO:0007669"/>
    <property type="project" value="TreeGrafter"/>
</dbReference>
<keyword evidence="1" id="KW-0456">Lyase</keyword>
<comment type="caution">
    <text evidence="1">The sequence shown here is derived from an EMBL/GenBank/DDBJ whole genome shotgun (WGS) entry which is preliminary data.</text>
</comment>
<dbReference type="RefSeq" id="WP_185074031.1">
    <property type="nucleotide sequence ID" value="NZ_JACHMB010000001.1"/>
</dbReference>
<dbReference type="InterPro" id="IPR029045">
    <property type="entry name" value="ClpP/crotonase-like_dom_sf"/>
</dbReference>
<dbReference type="GO" id="GO:0004300">
    <property type="term" value="F:enoyl-CoA hydratase activity"/>
    <property type="evidence" value="ECO:0007669"/>
    <property type="project" value="UniProtKB-EC"/>
</dbReference>
<dbReference type="EC" id="4.2.1.17" evidence="1"/>
<dbReference type="NCBIfam" id="NF004858">
    <property type="entry name" value="PRK06213.1"/>
    <property type="match status" value="1"/>
</dbReference>
<name>A0A7W9GB76_9ACTN</name>
<dbReference type="PANTHER" id="PTHR11941:SF54">
    <property type="entry name" value="ENOYL-COA HYDRATASE, MITOCHONDRIAL"/>
    <property type="match status" value="1"/>
</dbReference>
<accession>A0A7W9GB76</accession>
<keyword evidence="2" id="KW-1185">Reference proteome</keyword>
<dbReference type="PANTHER" id="PTHR11941">
    <property type="entry name" value="ENOYL-COA HYDRATASE-RELATED"/>
    <property type="match status" value="1"/>
</dbReference>
<proteinExistence type="predicted"/>
<dbReference type="InterPro" id="IPR001753">
    <property type="entry name" value="Enoyl-CoA_hydra/iso"/>
</dbReference>
<protein>
    <submittedName>
        <fullName evidence="1">Enoyl-CoA hydratase</fullName>
        <ecNumber evidence="1">4.2.1.17</ecNumber>
    </submittedName>
</protein>
<gene>
    <name evidence="1" type="ORF">HD596_007348</name>
</gene>
<dbReference type="CDD" id="cd06558">
    <property type="entry name" value="crotonase-like"/>
    <property type="match status" value="1"/>
</dbReference>
<dbReference type="Pfam" id="PF00378">
    <property type="entry name" value="ECH_1"/>
    <property type="match status" value="1"/>
</dbReference>
<organism evidence="1 2">
    <name type="scientific">Nonomuraea jabiensis</name>
    <dbReference type="NCBI Taxonomy" id="882448"/>
    <lineage>
        <taxon>Bacteria</taxon>
        <taxon>Bacillati</taxon>
        <taxon>Actinomycetota</taxon>
        <taxon>Actinomycetes</taxon>
        <taxon>Streptosporangiales</taxon>
        <taxon>Streptosporangiaceae</taxon>
        <taxon>Nonomuraea</taxon>
    </lineage>
</organism>
<reference evidence="1 2" key="1">
    <citation type="submission" date="2020-08" db="EMBL/GenBank/DDBJ databases">
        <title>Sequencing the genomes of 1000 actinobacteria strains.</title>
        <authorList>
            <person name="Klenk H.-P."/>
        </authorList>
    </citation>
    <scope>NUCLEOTIDE SEQUENCE [LARGE SCALE GENOMIC DNA]</scope>
    <source>
        <strain evidence="1 2">DSM 45507</strain>
    </source>
</reference>
<dbReference type="Proteomes" id="UP000579153">
    <property type="component" value="Unassembled WGS sequence"/>
</dbReference>
<dbReference type="Gene3D" id="3.90.226.10">
    <property type="entry name" value="2-enoyl-CoA Hydratase, Chain A, domain 1"/>
    <property type="match status" value="1"/>
</dbReference>
<dbReference type="AlphaFoldDB" id="A0A7W9GB76"/>
<evidence type="ECO:0000313" key="2">
    <source>
        <dbReference type="Proteomes" id="UP000579153"/>
    </source>
</evidence>
<dbReference type="SUPFAM" id="SSF52096">
    <property type="entry name" value="ClpP/crotonase"/>
    <property type="match status" value="1"/>
</dbReference>
<dbReference type="EMBL" id="JACHMB010000001">
    <property type="protein sequence ID" value="MBB5780592.1"/>
    <property type="molecule type" value="Genomic_DNA"/>
</dbReference>